<organism evidence="2 3">
    <name type="scientific">Fusarium venenatum</name>
    <dbReference type="NCBI Taxonomy" id="56646"/>
    <lineage>
        <taxon>Eukaryota</taxon>
        <taxon>Fungi</taxon>
        <taxon>Dikarya</taxon>
        <taxon>Ascomycota</taxon>
        <taxon>Pezizomycotina</taxon>
        <taxon>Sordariomycetes</taxon>
        <taxon>Hypocreomycetidae</taxon>
        <taxon>Hypocreales</taxon>
        <taxon>Nectriaceae</taxon>
        <taxon>Fusarium</taxon>
    </lineage>
</organism>
<dbReference type="Proteomes" id="UP000245910">
    <property type="component" value="Chromosome III"/>
</dbReference>
<evidence type="ECO:0000313" key="2">
    <source>
        <dbReference type="EMBL" id="CEI68323.1"/>
    </source>
</evidence>
<feature type="compositionally biased region" description="Basic and acidic residues" evidence="1">
    <location>
        <begin position="1"/>
        <end position="18"/>
    </location>
</feature>
<dbReference type="OrthoDB" id="10558214at2759"/>
<reference evidence="3" key="1">
    <citation type="submission" date="2014-10" db="EMBL/GenBank/DDBJ databases">
        <authorList>
            <person name="King R."/>
        </authorList>
    </citation>
    <scope>NUCLEOTIDE SEQUENCE [LARGE SCALE GENOMIC DNA]</scope>
    <source>
        <strain evidence="3">A3/5</strain>
    </source>
</reference>
<sequence length="178" mass="19737">MRETTGAEVHVKEERDLDPPTTTITTCVLSPVPSVDGDQESSLQPCDSEPQTADPDLADSDSQSGSDDAWHYDVLDVLKALDYTDPDYIPKFLIGGDKSSKARCHCSDVGEGQILCECDEPDKNLGSKKILMIAQEPDEYPRRVLCYCKKVGKEGLCECDGRIRRVNSDKIRMIPIKE</sequence>
<proteinExistence type="predicted"/>
<evidence type="ECO:0000313" key="3">
    <source>
        <dbReference type="Proteomes" id="UP000245910"/>
    </source>
</evidence>
<feature type="compositionally biased region" description="Polar residues" evidence="1">
    <location>
        <begin position="40"/>
        <end position="51"/>
    </location>
</feature>
<keyword evidence="3" id="KW-1185">Reference proteome</keyword>
<evidence type="ECO:0000256" key="1">
    <source>
        <dbReference type="SAM" id="MobiDB-lite"/>
    </source>
</evidence>
<dbReference type="EMBL" id="LN649231">
    <property type="protein sequence ID" value="CEI68323.1"/>
    <property type="molecule type" value="Genomic_DNA"/>
</dbReference>
<accession>A0A2L2TJV3</accession>
<protein>
    <submittedName>
        <fullName evidence="2">Uncharacterized protein</fullName>
    </submittedName>
</protein>
<name>A0A2L2TJV3_9HYPO</name>
<dbReference type="AlphaFoldDB" id="A0A2L2TJV3"/>
<feature type="region of interest" description="Disordered" evidence="1">
    <location>
        <begin position="1"/>
        <end position="66"/>
    </location>
</feature>